<organism evidence="1 2">
    <name type="scientific">Friedmanniomyces simplex</name>
    <dbReference type="NCBI Taxonomy" id="329884"/>
    <lineage>
        <taxon>Eukaryota</taxon>
        <taxon>Fungi</taxon>
        <taxon>Dikarya</taxon>
        <taxon>Ascomycota</taxon>
        <taxon>Pezizomycotina</taxon>
        <taxon>Dothideomycetes</taxon>
        <taxon>Dothideomycetidae</taxon>
        <taxon>Mycosphaerellales</taxon>
        <taxon>Teratosphaeriaceae</taxon>
        <taxon>Friedmanniomyces</taxon>
    </lineage>
</organism>
<accession>A0A4U0VI29</accession>
<dbReference type="AlphaFoldDB" id="A0A4U0VI29"/>
<name>A0A4U0VI29_9PEZI</name>
<evidence type="ECO:0000313" key="1">
    <source>
        <dbReference type="EMBL" id="TKA48804.1"/>
    </source>
</evidence>
<comment type="caution">
    <text evidence="1">The sequence shown here is derived from an EMBL/GenBank/DDBJ whole genome shotgun (WGS) entry which is preliminary data.</text>
</comment>
<reference evidence="1 2" key="1">
    <citation type="submission" date="2017-03" db="EMBL/GenBank/DDBJ databases">
        <title>Genomes of endolithic fungi from Antarctica.</title>
        <authorList>
            <person name="Coleine C."/>
            <person name="Masonjones S."/>
            <person name="Stajich J.E."/>
        </authorList>
    </citation>
    <scope>NUCLEOTIDE SEQUENCE [LARGE SCALE GENOMIC DNA]</scope>
    <source>
        <strain evidence="1 2">CCFEE 5184</strain>
    </source>
</reference>
<evidence type="ECO:0000313" key="2">
    <source>
        <dbReference type="Proteomes" id="UP000309340"/>
    </source>
</evidence>
<proteinExistence type="predicted"/>
<gene>
    <name evidence="1" type="ORF">B0A55_13279</name>
</gene>
<dbReference type="Proteomes" id="UP000309340">
    <property type="component" value="Unassembled WGS sequence"/>
</dbReference>
<sequence>LWDEQLSGVVGDFEGVKSVNEMDVEGKPSMEKAKAVAEVIQHTRNPIVLLDDAGRQVGFRTVFQMEHAVLEHFSDIRI</sequence>
<dbReference type="EMBL" id="NAJQ01002129">
    <property type="protein sequence ID" value="TKA48804.1"/>
    <property type="molecule type" value="Genomic_DNA"/>
</dbReference>
<protein>
    <submittedName>
        <fullName evidence="1">Uncharacterized protein</fullName>
    </submittedName>
</protein>
<dbReference type="OrthoDB" id="428577at2759"/>
<feature type="non-terminal residue" evidence="1">
    <location>
        <position position="1"/>
    </location>
</feature>
<keyword evidence="2" id="KW-1185">Reference proteome</keyword>